<reference evidence="10 11" key="1">
    <citation type="submission" date="2018-01" db="EMBL/GenBank/DDBJ databases">
        <title>Glutamicibacter soli strain NHPC-3 Whole genome sequence and assembly.</title>
        <authorList>
            <person name="Choudhury P."/>
            <person name="Gupta D."/>
            <person name="Sengupta K."/>
            <person name="Jawed A."/>
            <person name="Sultana N."/>
            <person name="Saha P."/>
        </authorList>
    </citation>
    <scope>NUCLEOTIDE SEQUENCE [LARGE SCALE GENOMIC DNA]</scope>
    <source>
        <strain evidence="10 11">NHPC-3</strain>
    </source>
</reference>
<dbReference type="InterPro" id="IPR003593">
    <property type="entry name" value="AAA+_ATPase"/>
</dbReference>
<dbReference type="GO" id="GO:0005524">
    <property type="term" value="F:ATP binding"/>
    <property type="evidence" value="ECO:0007669"/>
    <property type="project" value="UniProtKB-KW"/>
</dbReference>
<dbReference type="GO" id="GO:0034040">
    <property type="term" value="F:ATPase-coupled lipid transmembrane transporter activity"/>
    <property type="evidence" value="ECO:0007669"/>
    <property type="project" value="TreeGrafter"/>
</dbReference>
<keyword evidence="11" id="KW-1185">Reference proteome</keyword>
<evidence type="ECO:0000256" key="6">
    <source>
        <dbReference type="ARBA" id="ARBA00023136"/>
    </source>
</evidence>
<dbReference type="InterPro" id="IPR036640">
    <property type="entry name" value="ABC1_TM_sf"/>
</dbReference>
<sequence>MAGAGLIMRSSLTDAKPCGQSVTSRPRRGRWPRIEAVHRVFGLFSASTALVVALSLLGAAGTAGLAVLIGRAIDVVAAGGMPDAGWYLGAVGELLTVAVCAWLVPVLAAQAGRQLTEHHRTRLLQHYLAIGPLAVRRAGEGELVQAAMDSVDRSVKYRTAFMGPAIAAVSTPVLVLVFIALFIDPLSAGLMLLPTALVPLIVLGFQKLFSASSGEYRRAQGILTATFLDALRSLGMLKLNGAGGWMGRRVARASERVRRQVMKLLARNQIVLLVIDASFAILLLSTASILAWWRLGSGAFTTGEAAALVILSFLMLAPVNYVGSFFYIGLTGRSAEKKIAEIEEIPVHQSVARPLDIDLHTGDLVLENVGASYDGEHRTLRGVNAVFPAGSRTAVIGPSGSGKTTLLRVLQGQLEPDEGIIHDGRHGMGPATLKHNAAVVEQHATLFALTLRENLQLAAPLATNAQMVHALEQAGLGGWLGDQATRRLDEPLGESGARLSGGQAQRLALARALLAGRPLLLLDEPTSSLDVQTEAEVLATLRGLDRSITTVTVTHRLGLLADYDRVIVMDGGRIIQSGDRQALLAQDGYLKRAMEHFTQRARGLRTAHSGRDK</sequence>
<dbReference type="EMBL" id="POAF01000003">
    <property type="protein sequence ID" value="RBM01539.1"/>
    <property type="molecule type" value="Genomic_DNA"/>
</dbReference>
<feature type="transmembrane region" description="Helical" evidence="7">
    <location>
        <begin position="305"/>
        <end position="328"/>
    </location>
</feature>
<name>A0A365YG80_9MICC</name>
<dbReference type="InterPro" id="IPR003439">
    <property type="entry name" value="ABC_transporter-like_ATP-bd"/>
</dbReference>
<dbReference type="GO" id="GO:0140359">
    <property type="term" value="F:ABC-type transporter activity"/>
    <property type="evidence" value="ECO:0007669"/>
    <property type="project" value="InterPro"/>
</dbReference>
<dbReference type="Gene3D" id="3.40.50.300">
    <property type="entry name" value="P-loop containing nucleotide triphosphate hydrolases"/>
    <property type="match status" value="1"/>
</dbReference>
<feature type="transmembrane region" description="Helical" evidence="7">
    <location>
        <begin position="40"/>
        <end position="73"/>
    </location>
</feature>
<feature type="domain" description="ABC transmembrane type-1" evidence="9">
    <location>
        <begin position="49"/>
        <end position="331"/>
    </location>
</feature>
<keyword evidence="2 7" id="KW-0812">Transmembrane</keyword>
<accession>A0A365YG80</accession>
<feature type="transmembrane region" description="Helical" evidence="7">
    <location>
        <begin position="270"/>
        <end position="293"/>
    </location>
</feature>
<evidence type="ECO:0000256" key="7">
    <source>
        <dbReference type="SAM" id="Phobius"/>
    </source>
</evidence>
<dbReference type="InterPro" id="IPR039421">
    <property type="entry name" value="Type_1_exporter"/>
</dbReference>
<evidence type="ECO:0000256" key="1">
    <source>
        <dbReference type="ARBA" id="ARBA00004651"/>
    </source>
</evidence>
<keyword evidence="6 7" id="KW-0472">Membrane</keyword>
<dbReference type="PROSITE" id="PS50929">
    <property type="entry name" value="ABC_TM1F"/>
    <property type="match status" value="1"/>
</dbReference>
<comment type="caution">
    <text evidence="10">The sequence shown here is derived from an EMBL/GenBank/DDBJ whole genome shotgun (WGS) entry which is preliminary data.</text>
</comment>
<dbReference type="InterPro" id="IPR011527">
    <property type="entry name" value="ABC1_TM_dom"/>
</dbReference>
<evidence type="ECO:0000313" key="10">
    <source>
        <dbReference type="EMBL" id="RBM01539.1"/>
    </source>
</evidence>
<keyword evidence="4" id="KW-0067">ATP-binding</keyword>
<dbReference type="Pfam" id="PF00664">
    <property type="entry name" value="ABC_membrane"/>
    <property type="match status" value="1"/>
</dbReference>
<feature type="transmembrane region" description="Helical" evidence="7">
    <location>
        <begin position="85"/>
        <end position="108"/>
    </location>
</feature>
<dbReference type="SUPFAM" id="SSF52540">
    <property type="entry name" value="P-loop containing nucleoside triphosphate hydrolases"/>
    <property type="match status" value="1"/>
</dbReference>
<keyword evidence="3" id="KW-0547">Nucleotide-binding</keyword>
<feature type="transmembrane region" description="Helical" evidence="7">
    <location>
        <begin position="160"/>
        <end position="183"/>
    </location>
</feature>
<evidence type="ECO:0000256" key="3">
    <source>
        <dbReference type="ARBA" id="ARBA00022741"/>
    </source>
</evidence>
<protein>
    <recommendedName>
        <fullName evidence="12">Thiol reductant ABC exporter subunit CydD</fullName>
    </recommendedName>
</protein>
<dbReference type="PROSITE" id="PS00211">
    <property type="entry name" value="ABC_TRANSPORTER_1"/>
    <property type="match status" value="1"/>
</dbReference>
<dbReference type="PANTHER" id="PTHR24221">
    <property type="entry name" value="ATP-BINDING CASSETTE SUB-FAMILY B"/>
    <property type="match status" value="1"/>
</dbReference>
<dbReference type="GO" id="GO:0016887">
    <property type="term" value="F:ATP hydrolysis activity"/>
    <property type="evidence" value="ECO:0007669"/>
    <property type="project" value="InterPro"/>
</dbReference>
<proteinExistence type="predicted"/>
<dbReference type="AlphaFoldDB" id="A0A365YG80"/>
<evidence type="ECO:0000256" key="2">
    <source>
        <dbReference type="ARBA" id="ARBA00022692"/>
    </source>
</evidence>
<dbReference type="Gene3D" id="1.20.1560.10">
    <property type="entry name" value="ABC transporter type 1, transmembrane domain"/>
    <property type="match status" value="1"/>
</dbReference>
<evidence type="ECO:0000313" key="11">
    <source>
        <dbReference type="Proteomes" id="UP000252167"/>
    </source>
</evidence>
<dbReference type="Proteomes" id="UP000252167">
    <property type="component" value="Unassembled WGS sequence"/>
</dbReference>
<feature type="domain" description="ABC transporter" evidence="8">
    <location>
        <begin position="364"/>
        <end position="596"/>
    </location>
</feature>
<dbReference type="GO" id="GO:0005886">
    <property type="term" value="C:plasma membrane"/>
    <property type="evidence" value="ECO:0007669"/>
    <property type="project" value="UniProtKB-SubCell"/>
</dbReference>
<dbReference type="InterPro" id="IPR027417">
    <property type="entry name" value="P-loop_NTPase"/>
</dbReference>
<evidence type="ECO:0008006" key="12">
    <source>
        <dbReference type="Google" id="ProtNLM"/>
    </source>
</evidence>
<evidence type="ECO:0000256" key="5">
    <source>
        <dbReference type="ARBA" id="ARBA00022989"/>
    </source>
</evidence>
<dbReference type="Pfam" id="PF00005">
    <property type="entry name" value="ABC_tran"/>
    <property type="match status" value="1"/>
</dbReference>
<comment type="subcellular location">
    <subcellularLocation>
        <location evidence="1">Cell membrane</location>
        <topology evidence="1">Multi-pass membrane protein</topology>
    </subcellularLocation>
</comment>
<dbReference type="PANTHER" id="PTHR24221:SF654">
    <property type="entry name" value="ATP-BINDING CASSETTE SUB-FAMILY B MEMBER 6"/>
    <property type="match status" value="1"/>
</dbReference>
<evidence type="ECO:0000259" key="8">
    <source>
        <dbReference type="PROSITE" id="PS50893"/>
    </source>
</evidence>
<keyword evidence="5 7" id="KW-1133">Transmembrane helix</keyword>
<organism evidence="10 11">
    <name type="scientific">Glutamicibacter soli</name>
    <dbReference type="NCBI Taxonomy" id="453836"/>
    <lineage>
        <taxon>Bacteria</taxon>
        <taxon>Bacillati</taxon>
        <taxon>Actinomycetota</taxon>
        <taxon>Actinomycetes</taxon>
        <taxon>Micrococcales</taxon>
        <taxon>Micrococcaceae</taxon>
        <taxon>Glutamicibacter</taxon>
    </lineage>
</organism>
<dbReference type="SUPFAM" id="SSF90123">
    <property type="entry name" value="ABC transporter transmembrane region"/>
    <property type="match status" value="1"/>
</dbReference>
<evidence type="ECO:0000256" key="4">
    <source>
        <dbReference type="ARBA" id="ARBA00022840"/>
    </source>
</evidence>
<dbReference type="PROSITE" id="PS50893">
    <property type="entry name" value="ABC_TRANSPORTER_2"/>
    <property type="match status" value="1"/>
</dbReference>
<gene>
    <name evidence="10" type="ORF">C1H84_06695</name>
</gene>
<dbReference type="SMART" id="SM00382">
    <property type="entry name" value="AAA"/>
    <property type="match status" value="1"/>
</dbReference>
<dbReference type="InterPro" id="IPR017871">
    <property type="entry name" value="ABC_transporter-like_CS"/>
</dbReference>
<feature type="transmembrane region" description="Helical" evidence="7">
    <location>
        <begin position="189"/>
        <end position="209"/>
    </location>
</feature>
<evidence type="ECO:0000259" key="9">
    <source>
        <dbReference type="PROSITE" id="PS50929"/>
    </source>
</evidence>